<gene>
    <name evidence="2" type="ORF">EAV92_20625</name>
</gene>
<evidence type="ECO:0000313" key="2">
    <source>
        <dbReference type="EMBL" id="AYQ74743.1"/>
    </source>
</evidence>
<dbReference type="PANTHER" id="PTHR43355">
    <property type="entry name" value="FLAVIN REDUCTASE (NADPH)"/>
    <property type="match status" value="1"/>
</dbReference>
<dbReference type="RefSeq" id="WP_123042823.1">
    <property type="nucleotide sequence ID" value="NZ_CP033433.1"/>
</dbReference>
<dbReference type="EMBL" id="CP033433">
    <property type="protein sequence ID" value="AYQ74743.1"/>
    <property type="molecule type" value="Genomic_DNA"/>
</dbReference>
<proteinExistence type="predicted"/>
<dbReference type="Proteomes" id="UP000269097">
    <property type="component" value="Chromosome"/>
</dbReference>
<dbReference type="PANTHER" id="PTHR43355:SF7">
    <property type="entry name" value="NAD(P)-BINDING DOMAIN-CONTAINING PROTEIN"/>
    <property type="match status" value="1"/>
</dbReference>
<accession>A0A3G3K2Q0</accession>
<dbReference type="AlphaFoldDB" id="A0A3G3K2Q0"/>
<dbReference type="InterPro" id="IPR016040">
    <property type="entry name" value="NAD(P)-bd_dom"/>
</dbReference>
<dbReference type="SUPFAM" id="SSF51735">
    <property type="entry name" value="NAD(P)-binding Rossmann-fold domains"/>
    <property type="match status" value="1"/>
</dbReference>
<dbReference type="Gene3D" id="3.40.50.720">
    <property type="entry name" value="NAD(P)-binding Rossmann-like Domain"/>
    <property type="match status" value="1"/>
</dbReference>
<keyword evidence="3" id="KW-1185">Reference proteome</keyword>
<dbReference type="KEGG" id="coh:EAV92_20625"/>
<name>A0A3G3K2Q0_9BACL</name>
<protein>
    <submittedName>
        <fullName evidence="2">NAD-dependent epimerase/dehydratase family protein</fullName>
    </submittedName>
</protein>
<sequence>MKIIVFGATGNTGRRVLAQGVRMGHELTAFVRSPEKLHEQQGEDTARQVNVIAQDIMDPHGVREALSQQDAAIIAAGNAEQGDEFVRIVDNIVSQCEDHRSFAGRVWLMGGAGLLDIPHTDLIGNNLPGFPPMYQTHNRNLERLRQSRLDWSVMCPGTMVDSTWHPEPVRLHATTDALPLSVPETIKELSESDIAGLLFSRLQELNVSYEDVANWMLNHVELDGPYKRKRVGLAYRSDIPAR</sequence>
<evidence type="ECO:0000313" key="3">
    <source>
        <dbReference type="Proteomes" id="UP000269097"/>
    </source>
</evidence>
<dbReference type="InterPro" id="IPR051606">
    <property type="entry name" value="Polyketide_Oxido-like"/>
</dbReference>
<dbReference type="Pfam" id="PF13460">
    <property type="entry name" value="NAD_binding_10"/>
    <property type="match status" value="1"/>
</dbReference>
<reference evidence="2 3" key="1">
    <citation type="submission" date="2018-10" db="EMBL/GenBank/DDBJ databases">
        <title>Genome Sequence of Cohnella sp.</title>
        <authorList>
            <person name="Srinivasan S."/>
            <person name="Kim M.K."/>
        </authorList>
    </citation>
    <scope>NUCLEOTIDE SEQUENCE [LARGE SCALE GENOMIC DNA]</scope>
    <source>
        <strain evidence="2 3">18JY8-7</strain>
    </source>
</reference>
<organism evidence="2 3">
    <name type="scientific">Cohnella candidum</name>
    <dbReference type="NCBI Taxonomy" id="2674991"/>
    <lineage>
        <taxon>Bacteria</taxon>
        <taxon>Bacillati</taxon>
        <taxon>Bacillota</taxon>
        <taxon>Bacilli</taxon>
        <taxon>Bacillales</taxon>
        <taxon>Paenibacillaceae</taxon>
        <taxon>Cohnella</taxon>
    </lineage>
</organism>
<dbReference type="InterPro" id="IPR036291">
    <property type="entry name" value="NAD(P)-bd_dom_sf"/>
</dbReference>
<evidence type="ECO:0000259" key="1">
    <source>
        <dbReference type="Pfam" id="PF13460"/>
    </source>
</evidence>
<feature type="domain" description="NAD(P)-binding" evidence="1">
    <location>
        <begin position="7"/>
        <end position="163"/>
    </location>
</feature>
<dbReference type="GO" id="GO:0016646">
    <property type="term" value="F:oxidoreductase activity, acting on the CH-NH group of donors, NAD or NADP as acceptor"/>
    <property type="evidence" value="ECO:0007669"/>
    <property type="project" value="TreeGrafter"/>
</dbReference>